<gene>
    <name evidence="1" type="ORF">EVAR_49236_1</name>
</gene>
<dbReference type="AlphaFoldDB" id="A0A4C1YF53"/>
<sequence length="142" mass="16605">MSILISRLRAASSYRPRGETFASRSNVETLHVYIRSLAGVHARRRRRQRRRGRAARSKFVDRHVCSNWRSRKCILSLWRCQSAAKTRLSEFIRVRNLATRAKGASTARDNARPPRIRHRARLNYVRFCPKITQAQPFKAVHP</sequence>
<organism evidence="1 2">
    <name type="scientific">Eumeta variegata</name>
    <name type="common">Bagworm moth</name>
    <name type="synonym">Eumeta japonica</name>
    <dbReference type="NCBI Taxonomy" id="151549"/>
    <lineage>
        <taxon>Eukaryota</taxon>
        <taxon>Metazoa</taxon>
        <taxon>Ecdysozoa</taxon>
        <taxon>Arthropoda</taxon>
        <taxon>Hexapoda</taxon>
        <taxon>Insecta</taxon>
        <taxon>Pterygota</taxon>
        <taxon>Neoptera</taxon>
        <taxon>Endopterygota</taxon>
        <taxon>Lepidoptera</taxon>
        <taxon>Glossata</taxon>
        <taxon>Ditrysia</taxon>
        <taxon>Tineoidea</taxon>
        <taxon>Psychidae</taxon>
        <taxon>Oiketicinae</taxon>
        <taxon>Eumeta</taxon>
    </lineage>
</organism>
<dbReference type="Proteomes" id="UP000299102">
    <property type="component" value="Unassembled WGS sequence"/>
</dbReference>
<comment type="caution">
    <text evidence="1">The sequence shown here is derived from an EMBL/GenBank/DDBJ whole genome shotgun (WGS) entry which is preliminary data.</text>
</comment>
<accession>A0A4C1YF53</accession>
<evidence type="ECO:0000313" key="2">
    <source>
        <dbReference type="Proteomes" id="UP000299102"/>
    </source>
</evidence>
<protein>
    <submittedName>
        <fullName evidence="1">Uncharacterized protein</fullName>
    </submittedName>
</protein>
<keyword evidence="2" id="KW-1185">Reference proteome</keyword>
<name>A0A4C1YF53_EUMVA</name>
<reference evidence="1 2" key="1">
    <citation type="journal article" date="2019" name="Commun. Biol.">
        <title>The bagworm genome reveals a unique fibroin gene that provides high tensile strength.</title>
        <authorList>
            <person name="Kono N."/>
            <person name="Nakamura H."/>
            <person name="Ohtoshi R."/>
            <person name="Tomita M."/>
            <person name="Numata K."/>
            <person name="Arakawa K."/>
        </authorList>
    </citation>
    <scope>NUCLEOTIDE SEQUENCE [LARGE SCALE GENOMIC DNA]</scope>
</reference>
<proteinExistence type="predicted"/>
<evidence type="ECO:0000313" key="1">
    <source>
        <dbReference type="EMBL" id="GBP73614.1"/>
    </source>
</evidence>
<dbReference type="EMBL" id="BGZK01001180">
    <property type="protein sequence ID" value="GBP73614.1"/>
    <property type="molecule type" value="Genomic_DNA"/>
</dbReference>